<reference evidence="3" key="1">
    <citation type="submission" date="2021-01" db="UniProtKB">
        <authorList>
            <consortium name="EnsemblMetazoa"/>
        </authorList>
    </citation>
    <scope>IDENTIFICATION</scope>
</reference>
<dbReference type="GeneID" id="103315505"/>
<accession>A0A7M7QQV7</accession>
<dbReference type="Pfam" id="PF14846">
    <property type="entry name" value="DUF4485"/>
    <property type="match status" value="1"/>
</dbReference>
<evidence type="ECO:0000313" key="4">
    <source>
        <dbReference type="Proteomes" id="UP000002358"/>
    </source>
</evidence>
<proteinExistence type="predicted"/>
<dbReference type="AlphaFoldDB" id="A0A7M7QQV7"/>
<protein>
    <recommendedName>
        <fullName evidence="2">DUF4485 domain-containing protein</fullName>
    </recommendedName>
</protein>
<feature type="coiled-coil region" evidence="1">
    <location>
        <begin position="400"/>
        <end position="427"/>
    </location>
</feature>
<dbReference type="InterPro" id="IPR027831">
    <property type="entry name" value="DUF4485"/>
</dbReference>
<evidence type="ECO:0000256" key="1">
    <source>
        <dbReference type="SAM" id="Coils"/>
    </source>
</evidence>
<evidence type="ECO:0000313" key="3">
    <source>
        <dbReference type="EnsemblMetazoa" id="XP_032452408"/>
    </source>
</evidence>
<dbReference type="RefSeq" id="XP_032452408.1">
    <property type="nucleotide sequence ID" value="XM_032596517.1"/>
</dbReference>
<organism evidence="3 4">
    <name type="scientific">Nasonia vitripennis</name>
    <name type="common">Parasitic wasp</name>
    <dbReference type="NCBI Taxonomy" id="7425"/>
    <lineage>
        <taxon>Eukaryota</taxon>
        <taxon>Metazoa</taxon>
        <taxon>Ecdysozoa</taxon>
        <taxon>Arthropoda</taxon>
        <taxon>Hexapoda</taxon>
        <taxon>Insecta</taxon>
        <taxon>Pterygota</taxon>
        <taxon>Neoptera</taxon>
        <taxon>Endopterygota</taxon>
        <taxon>Hymenoptera</taxon>
        <taxon>Apocrita</taxon>
        <taxon>Proctotrupomorpha</taxon>
        <taxon>Chalcidoidea</taxon>
        <taxon>Pteromalidae</taxon>
        <taxon>Pteromalinae</taxon>
        <taxon>Nasonia</taxon>
    </lineage>
</organism>
<sequence length="435" mass="50632">MSRHDGQDAQTLDQRFEEILINLKPYLLSLSASKNSKLCRLWLERLNRAHDQRNLRNDYLLELYKQLKNRCFKSPFNEPPLGGRLIPISSCHRLVTSSSCNELTETSLLPCEQKRAWPKPRSKSLRRDTARCRNKTPTRHFDVHSSSSPNRISHAENSAVLSPAVHFYEQPDSSRNSLRPYREKIEKLSSVVQDLETQNEKLKQKLTYYHNALASDEVPHLRARISQLMAEIANLKSKLNEVQKIKAVLLERHEGIVEQYKKKLTEQFNKMKSQLESAHIVNEALNKKIAAFEQKLRESSQQNYVQSSSKEWEQKIENLKDEYEKILQEKDEEIKKKGEIVQQKESELSQKLSEISSLSRKITDLERSVVSKSQDDGQSQLAEQYKSVKEEMSAMIKHMESAARKQNESHQQEMLALKKNFQKLEKLTHKLTARV</sequence>
<evidence type="ECO:0000259" key="2">
    <source>
        <dbReference type="Pfam" id="PF14846"/>
    </source>
</evidence>
<keyword evidence="4" id="KW-1185">Reference proteome</keyword>
<feature type="domain" description="DUF4485" evidence="2">
    <location>
        <begin position="12"/>
        <end position="90"/>
    </location>
</feature>
<name>A0A7M7QQV7_NASVI</name>
<feature type="coiled-coil region" evidence="1">
    <location>
        <begin position="185"/>
        <end position="368"/>
    </location>
</feature>
<keyword evidence="1" id="KW-0175">Coiled coil</keyword>
<dbReference type="EnsemblMetazoa" id="XM_032596517">
    <property type="protein sequence ID" value="XP_032452408"/>
    <property type="gene ID" value="LOC103315505"/>
</dbReference>
<dbReference type="Proteomes" id="UP000002358">
    <property type="component" value="Chromosome 1"/>
</dbReference>
<dbReference type="SMR" id="A0A7M7QQV7"/>